<dbReference type="OrthoDB" id="277390at2"/>
<gene>
    <name evidence="1" type="ORF">CWI69_07795</name>
</gene>
<evidence type="ECO:0000313" key="2">
    <source>
        <dbReference type="Proteomes" id="UP000287198"/>
    </source>
</evidence>
<sequence length="202" mass="22581">MRQENVEVIAPVTTQPSTLTPACEAVREWVERVVVGLNFCPFAHREVERQTIVYRECAAGDLAGALQALADAAEQLVADTHTETTLVVLSNGFDEFDDYLELLDYADVYLREGGLEGILQIASFHPRYQFAGTAPEAPSNYTNRAPYPVLHLLREASLERVLKRYPNPESIPEHNCEEAEKRGAQYFEAILADCLAKADRRA</sequence>
<evidence type="ECO:0000313" key="1">
    <source>
        <dbReference type="EMBL" id="RUO52928.1"/>
    </source>
</evidence>
<keyword evidence="2" id="KW-1185">Reference proteome</keyword>
<comment type="caution">
    <text evidence="1">The sequence shown here is derived from an EMBL/GenBank/DDBJ whole genome shotgun (WGS) entry which is preliminary data.</text>
</comment>
<name>A0A432XW10_9GAMM</name>
<proteinExistence type="predicted"/>
<dbReference type="AlphaFoldDB" id="A0A432XW10"/>
<dbReference type="Pfam" id="PF07209">
    <property type="entry name" value="DUF1415"/>
    <property type="match status" value="1"/>
</dbReference>
<dbReference type="EMBL" id="PIPW01000002">
    <property type="protein sequence ID" value="RUO52928.1"/>
    <property type="molecule type" value="Genomic_DNA"/>
</dbReference>
<dbReference type="RefSeq" id="WP_126763505.1">
    <property type="nucleotide sequence ID" value="NZ_JBHLTZ010000012.1"/>
</dbReference>
<protein>
    <submittedName>
        <fullName evidence="1">DUF1415 domain-containing protein</fullName>
    </submittedName>
</protein>
<accession>A0A432XW10</accession>
<reference evidence="2" key="1">
    <citation type="journal article" date="2018" name="Front. Microbiol.">
        <title>Genome-Based Analysis Reveals the Taxonomy and Diversity of the Family Idiomarinaceae.</title>
        <authorList>
            <person name="Liu Y."/>
            <person name="Lai Q."/>
            <person name="Shao Z."/>
        </authorList>
    </citation>
    <scope>NUCLEOTIDE SEQUENCE [LARGE SCALE GENOMIC DNA]</scope>
    <source>
        <strain evidence="2">BH195</strain>
    </source>
</reference>
<organism evidence="1 2">
    <name type="scientific">Pseudidiomarina halophila</name>
    <dbReference type="NCBI Taxonomy" id="1449799"/>
    <lineage>
        <taxon>Bacteria</taxon>
        <taxon>Pseudomonadati</taxon>
        <taxon>Pseudomonadota</taxon>
        <taxon>Gammaproteobacteria</taxon>
        <taxon>Alteromonadales</taxon>
        <taxon>Idiomarinaceae</taxon>
        <taxon>Pseudidiomarina</taxon>
    </lineage>
</organism>
<dbReference type="InterPro" id="IPR009858">
    <property type="entry name" value="DUF1415"/>
</dbReference>
<dbReference type="Proteomes" id="UP000287198">
    <property type="component" value="Unassembled WGS sequence"/>
</dbReference>